<comment type="caution">
    <text evidence="1">The sequence shown here is derived from an EMBL/GenBank/DDBJ whole genome shotgun (WGS) entry which is preliminary data.</text>
</comment>
<accession>A0ABD3T3C9</accession>
<organism evidence="1 2">
    <name type="scientific">Penstemon smallii</name>
    <dbReference type="NCBI Taxonomy" id="265156"/>
    <lineage>
        <taxon>Eukaryota</taxon>
        <taxon>Viridiplantae</taxon>
        <taxon>Streptophyta</taxon>
        <taxon>Embryophyta</taxon>
        <taxon>Tracheophyta</taxon>
        <taxon>Spermatophyta</taxon>
        <taxon>Magnoliopsida</taxon>
        <taxon>eudicotyledons</taxon>
        <taxon>Gunneridae</taxon>
        <taxon>Pentapetalae</taxon>
        <taxon>asterids</taxon>
        <taxon>lamiids</taxon>
        <taxon>Lamiales</taxon>
        <taxon>Plantaginaceae</taxon>
        <taxon>Cheloneae</taxon>
        <taxon>Penstemon</taxon>
    </lineage>
</organism>
<protein>
    <submittedName>
        <fullName evidence="1">Uncharacterized protein</fullName>
    </submittedName>
</protein>
<proteinExistence type="predicted"/>
<name>A0ABD3T3C9_9LAMI</name>
<reference evidence="1 2" key="1">
    <citation type="submission" date="2024-12" db="EMBL/GenBank/DDBJ databases">
        <title>The unique morphological basis and parallel evolutionary history of personate flowers in Penstemon.</title>
        <authorList>
            <person name="Depatie T.H."/>
            <person name="Wessinger C.A."/>
        </authorList>
    </citation>
    <scope>NUCLEOTIDE SEQUENCE [LARGE SCALE GENOMIC DNA]</scope>
    <source>
        <strain evidence="1">WTNN_2</strain>
        <tissue evidence="1">Leaf</tissue>
    </source>
</reference>
<sequence length="174" mass="20630">MDDDEIEVTEEKDGHDHREKLRKWAATCVVTYADYAAFLCSFITCSNYENESSLEESDYERQRRGLIRDTAHSSVEEQVAKFLIIKFNFRRSTETISRHFHQVLRAIIYFEDIFLKQPNVDEFACTFYLMFTYVLPGWEWSTSDPRILSDVLTREIDRLIIPQSKKFDQFNSSP</sequence>
<dbReference type="AlphaFoldDB" id="A0ABD3T3C9"/>
<dbReference type="EMBL" id="JBJXBP010000005">
    <property type="protein sequence ID" value="KAL3831101.1"/>
    <property type="molecule type" value="Genomic_DNA"/>
</dbReference>
<evidence type="ECO:0000313" key="1">
    <source>
        <dbReference type="EMBL" id="KAL3831101.1"/>
    </source>
</evidence>
<dbReference type="Proteomes" id="UP001634393">
    <property type="component" value="Unassembled WGS sequence"/>
</dbReference>
<gene>
    <name evidence="1" type="ORF">ACJIZ3_019903</name>
</gene>
<keyword evidence="2" id="KW-1185">Reference proteome</keyword>
<evidence type="ECO:0000313" key="2">
    <source>
        <dbReference type="Proteomes" id="UP001634393"/>
    </source>
</evidence>